<evidence type="ECO:0000313" key="3">
    <source>
        <dbReference type="Proteomes" id="UP001054837"/>
    </source>
</evidence>
<gene>
    <name evidence="2" type="ORF">CDAR_545671</name>
</gene>
<feature type="compositionally biased region" description="Basic residues" evidence="1">
    <location>
        <begin position="134"/>
        <end position="154"/>
    </location>
</feature>
<feature type="region of interest" description="Disordered" evidence="1">
    <location>
        <begin position="73"/>
        <end position="154"/>
    </location>
</feature>
<sequence length="154" mass="17743">MKLPGNENYFLSTKLQKSRNILVTTAQKQNVRRLMNTGNNSLKFHHTTSKLQNQTNLTKLLFKSGLIEKISIGNNGQPKIASHARKGGRKNSKPRSSKACPFRVLPRKASIKRQSSIVRSVSRRKSSRPSIQLRKIKKRRRRKTAKDRRRRGED</sequence>
<evidence type="ECO:0000256" key="1">
    <source>
        <dbReference type="SAM" id="MobiDB-lite"/>
    </source>
</evidence>
<dbReference type="AlphaFoldDB" id="A0AAV4WWR2"/>
<accession>A0AAV4WWR2</accession>
<proteinExistence type="predicted"/>
<keyword evidence="3" id="KW-1185">Reference proteome</keyword>
<evidence type="ECO:0000313" key="2">
    <source>
        <dbReference type="EMBL" id="GIY86375.1"/>
    </source>
</evidence>
<protein>
    <submittedName>
        <fullName evidence="2">Uncharacterized protein</fullName>
    </submittedName>
</protein>
<name>A0AAV4WWR2_9ARAC</name>
<comment type="caution">
    <text evidence="2">The sequence shown here is derived from an EMBL/GenBank/DDBJ whole genome shotgun (WGS) entry which is preliminary data.</text>
</comment>
<organism evidence="2 3">
    <name type="scientific">Caerostris darwini</name>
    <dbReference type="NCBI Taxonomy" id="1538125"/>
    <lineage>
        <taxon>Eukaryota</taxon>
        <taxon>Metazoa</taxon>
        <taxon>Ecdysozoa</taxon>
        <taxon>Arthropoda</taxon>
        <taxon>Chelicerata</taxon>
        <taxon>Arachnida</taxon>
        <taxon>Araneae</taxon>
        <taxon>Araneomorphae</taxon>
        <taxon>Entelegynae</taxon>
        <taxon>Araneoidea</taxon>
        <taxon>Araneidae</taxon>
        <taxon>Caerostris</taxon>
    </lineage>
</organism>
<reference evidence="2 3" key="1">
    <citation type="submission" date="2021-06" db="EMBL/GenBank/DDBJ databases">
        <title>Caerostris darwini draft genome.</title>
        <authorList>
            <person name="Kono N."/>
            <person name="Arakawa K."/>
        </authorList>
    </citation>
    <scope>NUCLEOTIDE SEQUENCE [LARGE SCALE GENOMIC DNA]</scope>
</reference>
<dbReference type="EMBL" id="BPLQ01015187">
    <property type="protein sequence ID" value="GIY86375.1"/>
    <property type="molecule type" value="Genomic_DNA"/>
</dbReference>
<dbReference type="Proteomes" id="UP001054837">
    <property type="component" value="Unassembled WGS sequence"/>
</dbReference>
<feature type="compositionally biased region" description="Basic residues" evidence="1">
    <location>
        <begin position="82"/>
        <end position="96"/>
    </location>
</feature>